<evidence type="ECO:0000313" key="3">
    <source>
        <dbReference type="Proteomes" id="UP000652198"/>
    </source>
</evidence>
<organism evidence="2 3">
    <name type="scientific">Paraburkholderia solitsugae</name>
    <dbReference type="NCBI Taxonomy" id="2675748"/>
    <lineage>
        <taxon>Bacteria</taxon>
        <taxon>Pseudomonadati</taxon>
        <taxon>Pseudomonadota</taxon>
        <taxon>Betaproteobacteria</taxon>
        <taxon>Burkholderiales</taxon>
        <taxon>Burkholderiaceae</taxon>
        <taxon>Paraburkholderia</taxon>
    </lineage>
</organism>
<evidence type="ECO:0000256" key="1">
    <source>
        <dbReference type="SAM" id="MobiDB-lite"/>
    </source>
</evidence>
<reference evidence="2 3" key="1">
    <citation type="submission" date="2019-11" db="EMBL/GenBank/DDBJ databases">
        <title>Metabolism of dissolved organic matter in forest soils.</title>
        <authorList>
            <person name="Cyle K.T."/>
            <person name="Wilhelm R.C."/>
            <person name="Martinez C.E."/>
        </authorList>
    </citation>
    <scope>NUCLEOTIDE SEQUENCE [LARGE SCALE GENOMIC DNA]</scope>
    <source>
        <strain evidence="2 3">1N</strain>
    </source>
</reference>
<dbReference type="EMBL" id="WOEY01000092">
    <property type="protein sequence ID" value="NPT44338.1"/>
    <property type="molecule type" value="Genomic_DNA"/>
</dbReference>
<name>A0ABX2BWH7_9BURK</name>
<dbReference type="Proteomes" id="UP000652198">
    <property type="component" value="Unassembled WGS sequence"/>
</dbReference>
<keyword evidence="3" id="KW-1185">Reference proteome</keyword>
<proteinExistence type="predicted"/>
<comment type="caution">
    <text evidence="2">The sequence shown here is derived from an EMBL/GenBank/DDBJ whole genome shotgun (WGS) entry which is preliminary data.</text>
</comment>
<feature type="compositionally biased region" description="Low complexity" evidence="1">
    <location>
        <begin position="92"/>
        <end position="117"/>
    </location>
</feature>
<feature type="region of interest" description="Disordered" evidence="1">
    <location>
        <begin position="70"/>
        <end position="122"/>
    </location>
</feature>
<evidence type="ECO:0008006" key="4">
    <source>
        <dbReference type="Google" id="ProtNLM"/>
    </source>
</evidence>
<sequence length="265" mass="28955">MAKESRVSNADIERVRREFEDAGLTTQQVADFLKVSKTYAHKLITKQGWRRASDAPILGVNSPKAAAGLFTENARAPSTRTPSPMGERRAESAPAAGNAAAPVSSAPQASSAPVPGAYSIPTPPADMTEWELRDWTEAECKKLLQAQNDRHAQELRVLQADFAAEARKPSDVSAARRQKTLAESTKIRHEMQRKNLEDWIRIKLMQLPVLAAGRGAVRIVVNMTTGFSIDGPNDDESVARRAESAARFVETRKAAEVLDVEAKDV</sequence>
<evidence type="ECO:0000313" key="2">
    <source>
        <dbReference type="EMBL" id="NPT44338.1"/>
    </source>
</evidence>
<dbReference type="RefSeq" id="WP_172314375.1">
    <property type="nucleotide sequence ID" value="NZ_WOEY01000092.1"/>
</dbReference>
<gene>
    <name evidence="2" type="ORF">GNZ12_24110</name>
</gene>
<protein>
    <recommendedName>
        <fullName evidence="4">Phage terminase small subunit</fullName>
    </recommendedName>
</protein>
<accession>A0ABX2BWH7</accession>